<dbReference type="PANTHER" id="PTHR12390:SF0">
    <property type="entry name" value="UROPORPHYRINOGEN-III SYNTHASE"/>
    <property type="match status" value="1"/>
</dbReference>
<sequence length="241" mass="27305">MTARFRLLFTREIHRDLLGEARQKGFDIHCESFIETRPVEPSRIAGYLHEILQRPIHAIFTSAHGVEAVLPLAGSEKLPWTVFSLDGETRAAVLRYQPEIHLITAPDATLLAEQIISQPSHHQAEWYFFCGNLRLDTLPQRLSQQGINFREIVVYETRLAPKRMDAIYDGYAFFSPSGVESFFSLNRLTETRPCFAIGQTTARALAHHVPQVIVSPKPQTAFLLQTIYAYFGVEPRLPSGS</sequence>
<dbReference type="EMBL" id="PGFG01000001">
    <property type="protein sequence ID" value="PJJ75694.1"/>
    <property type="molecule type" value="Genomic_DNA"/>
</dbReference>
<protein>
    <submittedName>
        <fullName evidence="2">Uroporphyrinogen-III synthase</fullName>
    </submittedName>
</protein>
<proteinExistence type="predicted"/>
<dbReference type="AlphaFoldDB" id="A0A2M9CUU8"/>
<dbReference type="InterPro" id="IPR039793">
    <property type="entry name" value="UROS/Hem4"/>
</dbReference>
<gene>
    <name evidence="2" type="ORF">BXY57_1278</name>
</gene>
<evidence type="ECO:0000259" key="1">
    <source>
        <dbReference type="Pfam" id="PF02602"/>
    </source>
</evidence>
<dbReference type="InterPro" id="IPR003754">
    <property type="entry name" value="4pyrrol_synth_uPrphyn_synth"/>
</dbReference>
<comment type="caution">
    <text evidence="2">The sequence shown here is derived from an EMBL/GenBank/DDBJ whole genome shotgun (WGS) entry which is preliminary data.</text>
</comment>
<name>A0A2M9CUU8_9BACT</name>
<evidence type="ECO:0000313" key="2">
    <source>
        <dbReference type="EMBL" id="PJJ75694.1"/>
    </source>
</evidence>
<dbReference type="GO" id="GO:0006780">
    <property type="term" value="P:uroporphyrinogen III biosynthetic process"/>
    <property type="evidence" value="ECO:0007669"/>
    <property type="project" value="InterPro"/>
</dbReference>
<dbReference type="PANTHER" id="PTHR12390">
    <property type="entry name" value="UROPORPHYRINOGEN III SYNTHASE"/>
    <property type="match status" value="1"/>
</dbReference>
<evidence type="ECO:0000313" key="3">
    <source>
        <dbReference type="Proteomes" id="UP000230000"/>
    </source>
</evidence>
<keyword evidence="3" id="KW-1185">Reference proteome</keyword>
<reference evidence="2 3" key="1">
    <citation type="submission" date="2017-11" db="EMBL/GenBank/DDBJ databases">
        <title>Genomic Encyclopedia of Archaeal and Bacterial Type Strains, Phase II (KMG-II): From Individual Species to Whole Genera.</title>
        <authorList>
            <person name="Goeker M."/>
        </authorList>
    </citation>
    <scope>NUCLEOTIDE SEQUENCE [LARGE SCALE GENOMIC DNA]</scope>
    <source>
        <strain evidence="2 3">DSM 27268</strain>
    </source>
</reference>
<dbReference type="CDD" id="cd06578">
    <property type="entry name" value="HemD"/>
    <property type="match status" value="1"/>
</dbReference>
<dbReference type="Proteomes" id="UP000230000">
    <property type="component" value="Unassembled WGS sequence"/>
</dbReference>
<dbReference type="SUPFAM" id="SSF69618">
    <property type="entry name" value="HemD-like"/>
    <property type="match status" value="1"/>
</dbReference>
<feature type="domain" description="Tetrapyrrole biosynthesis uroporphyrinogen III synthase" evidence="1">
    <location>
        <begin position="20"/>
        <end position="222"/>
    </location>
</feature>
<dbReference type="Gene3D" id="3.40.50.10090">
    <property type="match status" value="2"/>
</dbReference>
<dbReference type="GO" id="GO:0004852">
    <property type="term" value="F:uroporphyrinogen-III synthase activity"/>
    <property type="evidence" value="ECO:0007669"/>
    <property type="project" value="InterPro"/>
</dbReference>
<dbReference type="Pfam" id="PF02602">
    <property type="entry name" value="HEM4"/>
    <property type="match status" value="1"/>
</dbReference>
<accession>A0A2M9CUU8</accession>
<organism evidence="2 3">
    <name type="scientific">Thermoflavifilum aggregans</name>
    <dbReference type="NCBI Taxonomy" id="454188"/>
    <lineage>
        <taxon>Bacteria</taxon>
        <taxon>Pseudomonadati</taxon>
        <taxon>Bacteroidota</taxon>
        <taxon>Chitinophagia</taxon>
        <taxon>Chitinophagales</taxon>
        <taxon>Chitinophagaceae</taxon>
        <taxon>Thermoflavifilum</taxon>
    </lineage>
</organism>
<dbReference type="GO" id="GO:0005829">
    <property type="term" value="C:cytosol"/>
    <property type="evidence" value="ECO:0007669"/>
    <property type="project" value="TreeGrafter"/>
</dbReference>
<dbReference type="InterPro" id="IPR036108">
    <property type="entry name" value="4pyrrol_syn_uPrphyn_synt_sf"/>
</dbReference>
<dbReference type="RefSeq" id="WP_100314271.1">
    <property type="nucleotide sequence ID" value="NZ_PGFG01000001.1"/>
</dbReference>
<dbReference type="OrthoDB" id="1523900at2"/>